<gene>
    <name evidence="2" type="ORF">EVAR_57352_1</name>
</gene>
<evidence type="ECO:0000313" key="2">
    <source>
        <dbReference type="EMBL" id="GBP86232.1"/>
    </source>
</evidence>
<proteinExistence type="predicted"/>
<feature type="compositionally biased region" description="Polar residues" evidence="1">
    <location>
        <begin position="105"/>
        <end position="114"/>
    </location>
</feature>
<accession>A0A4C1ZFN8</accession>
<dbReference type="EMBL" id="BGZK01001782">
    <property type="protein sequence ID" value="GBP86232.1"/>
    <property type="molecule type" value="Genomic_DNA"/>
</dbReference>
<protein>
    <submittedName>
        <fullName evidence="2">Uncharacterized protein</fullName>
    </submittedName>
</protein>
<evidence type="ECO:0000256" key="1">
    <source>
        <dbReference type="SAM" id="MobiDB-lite"/>
    </source>
</evidence>
<feature type="region of interest" description="Disordered" evidence="1">
    <location>
        <begin position="94"/>
        <end position="114"/>
    </location>
</feature>
<organism evidence="2 3">
    <name type="scientific">Eumeta variegata</name>
    <name type="common">Bagworm moth</name>
    <name type="synonym">Eumeta japonica</name>
    <dbReference type="NCBI Taxonomy" id="151549"/>
    <lineage>
        <taxon>Eukaryota</taxon>
        <taxon>Metazoa</taxon>
        <taxon>Ecdysozoa</taxon>
        <taxon>Arthropoda</taxon>
        <taxon>Hexapoda</taxon>
        <taxon>Insecta</taxon>
        <taxon>Pterygota</taxon>
        <taxon>Neoptera</taxon>
        <taxon>Endopterygota</taxon>
        <taxon>Lepidoptera</taxon>
        <taxon>Glossata</taxon>
        <taxon>Ditrysia</taxon>
        <taxon>Tineoidea</taxon>
        <taxon>Psychidae</taxon>
        <taxon>Oiketicinae</taxon>
        <taxon>Eumeta</taxon>
    </lineage>
</organism>
<sequence length="114" mass="13091">MAGWKVIEDISSGNHQLIEFHVSGDSLGGPQNTSIILANRIRDRRVNWECFRTHLEMNVGGIRADNNSVREYNWWGDMLDGLRHKYSQARRKWQPLRKQPGQLADNATANFAEA</sequence>
<dbReference type="AlphaFoldDB" id="A0A4C1ZFN8"/>
<dbReference type="Proteomes" id="UP000299102">
    <property type="component" value="Unassembled WGS sequence"/>
</dbReference>
<evidence type="ECO:0000313" key="3">
    <source>
        <dbReference type="Proteomes" id="UP000299102"/>
    </source>
</evidence>
<comment type="caution">
    <text evidence="2">The sequence shown here is derived from an EMBL/GenBank/DDBJ whole genome shotgun (WGS) entry which is preliminary data.</text>
</comment>
<keyword evidence="3" id="KW-1185">Reference proteome</keyword>
<name>A0A4C1ZFN8_EUMVA</name>
<reference evidence="2 3" key="1">
    <citation type="journal article" date="2019" name="Commun. Biol.">
        <title>The bagworm genome reveals a unique fibroin gene that provides high tensile strength.</title>
        <authorList>
            <person name="Kono N."/>
            <person name="Nakamura H."/>
            <person name="Ohtoshi R."/>
            <person name="Tomita M."/>
            <person name="Numata K."/>
            <person name="Arakawa K."/>
        </authorList>
    </citation>
    <scope>NUCLEOTIDE SEQUENCE [LARGE SCALE GENOMIC DNA]</scope>
</reference>